<dbReference type="Proteomes" id="UP000262325">
    <property type="component" value="Unassembled WGS sequence"/>
</dbReference>
<dbReference type="Pfam" id="PF01556">
    <property type="entry name" value="DnaJ_C"/>
    <property type="match status" value="1"/>
</dbReference>
<evidence type="ECO:0000313" key="6">
    <source>
        <dbReference type="EMBL" id="HCW92652.1"/>
    </source>
</evidence>
<dbReference type="GO" id="GO:0005737">
    <property type="term" value="C:cytoplasm"/>
    <property type="evidence" value="ECO:0007669"/>
    <property type="project" value="TreeGrafter"/>
</dbReference>
<proteinExistence type="predicted"/>
<feature type="non-terminal residue" evidence="6">
    <location>
        <position position="1"/>
    </location>
</feature>
<evidence type="ECO:0000256" key="3">
    <source>
        <dbReference type="ARBA" id="ARBA00022771"/>
    </source>
</evidence>
<keyword evidence="4" id="KW-0862">Zinc</keyword>
<dbReference type="Gene3D" id="2.60.260.20">
    <property type="entry name" value="Urease metallochaperone UreE, N-terminal domain"/>
    <property type="match status" value="1"/>
</dbReference>
<feature type="domain" description="Chaperone DnaJ C-terminal" evidence="5">
    <location>
        <begin position="1"/>
        <end position="78"/>
    </location>
</feature>
<evidence type="ECO:0000256" key="1">
    <source>
        <dbReference type="ARBA" id="ARBA00022723"/>
    </source>
</evidence>
<organism evidence="6 7">
    <name type="scientific">Flexistipes sinusarabici</name>
    <dbReference type="NCBI Taxonomy" id="2352"/>
    <lineage>
        <taxon>Bacteria</taxon>
        <taxon>Pseudomonadati</taxon>
        <taxon>Deferribacterota</taxon>
        <taxon>Deferribacteres</taxon>
        <taxon>Deferribacterales</taxon>
        <taxon>Flexistipitaceae</taxon>
        <taxon>Flexistipes</taxon>
    </lineage>
</organism>
<dbReference type="PANTHER" id="PTHR43096">
    <property type="entry name" value="DNAJ HOMOLOG 1, MITOCHONDRIAL-RELATED"/>
    <property type="match status" value="1"/>
</dbReference>
<sequence>HEYFKRDGRDIVLELPVSFVDASLGTTVDVPTLDGSETIKIKPGSQPGDNIVLKGKGIADVQGYGIGNMRIVLKVILPTKLNKKQRALLEEFKENSDEETYKSHNSLWNKMKSFFASCLTI</sequence>
<dbReference type="GO" id="GO:0051082">
    <property type="term" value="F:unfolded protein binding"/>
    <property type="evidence" value="ECO:0007669"/>
    <property type="project" value="InterPro"/>
</dbReference>
<dbReference type="InterPro" id="IPR008971">
    <property type="entry name" value="HSP40/DnaJ_pept-bd"/>
</dbReference>
<dbReference type="GO" id="GO:0042026">
    <property type="term" value="P:protein refolding"/>
    <property type="evidence" value="ECO:0007669"/>
    <property type="project" value="TreeGrafter"/>
</dbReference>
<name>A0A3D5QBW3_FLESI</name>
<evidence type="ECO:0000259" key="5">
    <source>
        <dbReference type="Pfam" id="PF01556"/>
    </source>
</evidence>
<dbReference type="SUPFAM" id="SSF49493">
    <property type="entry name" value="HSP40/DnaJ peptide-binding domain"/>
    <property type="match status" value="1"/>
</dbReference>
<dbReference type="PANTHER" id="PTHR43096:SF10">
    <property type="entry name" value="CHAPERONE PROTEIN DNAJ A6, CHLOROPLASTIC"/>
    <property type="match status" value="1"/>
</dbReference>
<protein>
    <submittedName>
        <fullName evidence="6">Molecular chaperone DnaJ</fullName>
    </submittedName>
</protein>
<keyword evidence="2" id="KW-0677">Repeat</keyword>
<keyword evidence="1" id="KW-0479">Metal-binding</keyword>
<accession>A0A3D5QBW3</accession>
<dbReference type="AlphaFoldDB" id="A0A3D5QBW3"/>
<evidence type="ECO:0000256" key="2">
    <source>
        <dbReference type="ARBA" id="ARBA00022737"/>
    </source>
</evidence>
<dbReference type="EMBL" id="DPPF01000066">
    <property type="protein sequence ID" value="HCW92652.1"/>
    <property type="molecule type" value="Genomic_DNA"/>
</dbReference>
<dbReference type="FunFam" id="2.60.260.20:FF:000005">
    <property type="entry name" value="Chaperone protein dnaJ 1, mitochondrial"/>
    <property type="match status" value="1"/>
</dbReference>
<dbReference type="GO" id="GO:0008270">
    <property type="term" value="F:zinc ion binding"/>
    <property type="evidence" value="ECO:0007669"/>
    <property type="project" value="UniProtKB-KW"/>
</dbReference>
<evidence type="ECO:0000256" key="4">
    <source>
        <dbReference type="ARBA" id="ARBA00022833"/>
    </source>
</evidence>
<reference evidence="6 7" key="1">
    <citation type="journal article" date="2018" name="Nat. Biotechnol.">
        <title>A standardized bacterial taxonomy based on genome phylogeny substantially revises the tree of life.</title>
        <authorList>
            <person name="Parks D.H."/>
            <person name="Chuvochina M."/>
            <person name="Waite D.W."/>
            <person name="Rinke C."/>
            <person name="Skarshewski A."/>
            <person name="Chaumeil P.A."/>
            <person name="Hugenholtz P."/>
        </authorList>
    </citation>
    <scope>NUCLEOTIDE SEQUENCE [LARGE SCALE GENOMIC DNA]</scope>
    <source>
        <strain evidence="6">UBA8672</strain>
    </source>
</reference>
<evidence type="ECO:0000313" key="7">
    <source>
        <dbReference type="Proteomes" id="UP000262325"/>
    </source>
</evidence>
<keyword evidence="3" id="KW-0863">Zinc-finger</keyword>
<dbReference type="InterPro" id="IPR002939">
    <property type="entry name" value="DnaJ_C"/>
</dbReference>
<comment type="caution">
    <text evidence="6">The sequence shown here is derived from an EMBL/GenBank/DDBJ whole genome shotgun (WGS) entry which is preliminary data.</text>
</comment>
<dbReference type="CDD" id="cd10747">
    <property type="entry name" value="DnaJ_C"/>
    <property type="match status" value="1"/>
</dbReference>
<gene>
    <name evidence="6" type="ORF">DHM44_03115</name>
</gene>